<dbReference type="AlphaFoldDB" id="A0A433QC90"/>
<accession>A0A433QC90</accession>
<reference evidence="1 2" key="1">
    <citation type="journal article" date="2018" name="New Phytol.">
        <title>Phylogenomics of Endogonaceae and evolution of mycorrhizas within Mucoromycota.</title>
        <authorList>
            <person name="Chang Y."/>
            <person name="Desiro A."/>
            <person name="Na H."/>
            <person name="Sandor L."/>
            <person name="Lipzen A."/>
            <person name="Clum A."/>
            <person name="Barry K."/>
            <person name="Grigoriev I.V."/>
            <person name="Martin F.M."/>
            <person name="Stajich J.E."/>
            <person name="Smith M.E."/>
            <person name="Bonito G."/>
            <person name="Spatafora J.W."/>
        </authorList>
    </citation>
    <scope>NUCLEOTIDE SEQUENCE [LARGE SCALE GENOMIC DNA]</scope>
    <source>
        <strain evidence="1 2">AD002</strain>
    </source>
</reference>
<protein>
    <submittedName>
        <fullName evidence="1">Uncharacterized protein</fullName>
    </submittedName>
</protein>
<keyword evidence="2" id="KW-1185">Reference proteome</keyword>
<organism evidence="1 2">
    <name type="scientific">Jimgerdemannia flammicorona</name>
    <dbReference type="NCBI Taxonomy" id="994334"/>
    <lineage>
        <taxon>Eukaryota</taxon>
        <taxon>Fungi</taxon>
        <taxon>Fungi incertae sedis</taxon>
        <taxon>Mucoromycota</taxon>
        <taxon>Mucoromycotina</taxon>
        <taxon>Endogonomycetes</taxon>
        <taxon>Endogonales</taxon>
        <taxon>Endogonaceae</taxon>
        <taxon>Jimgerdemannia</taxon>
    </lineage>
</organism>
<feature type="non-terminal residue" evidence="1">
    <location>
        <position position="1"/>
    </location>
</feature>
<comment type="caution">
    <text evidence="1">The sequence shown here is derived from an EMBL/GenBank/DDBJ whole genome shotgun (WGS) entry which is preliminary data.</text>
</comment>
<gene>
    <name evidence="1" type="ORF">BC938DRAFT_483264</name>
</gene>
<sequence>TLFPAAAQRHLVVPHSLSPFFRRRFNDPLLSPPPFFPATVQRHLVVPTRSFSGDGSITPCCPHPPFFRRRFNDTMFPLPPRPFSGGGSTSFVTNCLRECAPSAAAEQNNPDWRQTDLTVQERARLYPNYGPCNACTRPTVVVEPCAELILRHNNKA</sequence>
<dbReference type="Proteomes" id="UP000274822">
    <property type="component" value="Unassembled WGS sequence"/>
</dbReference>
<dbReference type="EMBL" id="RBNJ01008413">
    <property type="protein sequence ID" value="RUS27426.1"/>
    <property type="molecule type" value="Genomic_DNA"/>
</dbReference>
<proteinExistence type="predicted"/>
<name>A0A433QC90_9FUNG</name>
<evidence type="ECO:0000313" key="1">
    <source>
        <dbReference type="EMBL" id="RUS27426.1"/>
    </source>
</evidence>
<evidence type="ECO:0000313" key="2">
    <source>
        <dbReference type="Proteomes" id="UP000274822"/>
    </source>
</evidence>